<organism evidence="1 2">
    <name type="scientific">Alosa alosa</name>
    <name type="common">allis shad</name>
    <dbReference type="NCBI Taxonomy" id="278164"/>
    <lineage>
        <taxon>Eukaryota</taxon>
        <taxon>Metazoa</taxon>
        <taxon>Chordata</taxon>
        <taxon>Craniata</taxon>
        <taxon>Vertebrata</taxon>
        <taxon>Euteleostomi</taxon>
        <taxon>Actinopterygii</taxon>
        <taxon>Neopterygii</taxon>
        <taxon>Teleostei</taxon>
        <taxon>Clupei</taxon>
        <taxon>Clupeiformes</taxon>
        <taxon>Clupeoidei</taxon>
        <taxon>Clupeidae</taxon>
        <taxon>Alosa</taxon>
    </lineage>
</organism>
<reference evidence="1" key="1">
    <citation type="submission" date="2020-10" db="EMBL/GenBank/DDBJ databases">
        <title>Chromosome-scale genome assembly of the Allis shad, Alosa alosa.</title>
        <authorList>
            <person name="Margot Z."/>
            <person name="Christophe K."/>
            <person name="Cabau C."/>
            <person name="Louis A."/>
            <person name="Berthelot C."/>
            <person name="Parey E."/>
            <person name="Roest Crollius H."/>
            <person name="Montfort J."/>
            <person name="Robinson-Rechavi M."/>
            <person name="Bucao C."/>
            <person name="Bouchez O."/>
            <person name="Gislard M."/>
            <person name="Lluch J."/>
            <person name="Milhes M."/>
            <person name="Lampietro C."/>
            <person name="Lopez Roques C."/>
            <person name="Donnadieu C."/>
            <person name="Braasch I."/>
            <person name="Desvignes T."/>
            <person name="Postlethwait J."/>
            <person name="Bobe J."/>
            <person name="Guiguen Y."/>
        </authorList>
    </citation>
    <scope>NUCLEOTIDE SEQUENCE</scope>
    <source>
        <strain evidence="1">M-15738</strain>
        <tissue evidence="1">Blood</tissue>
    </source>
</reference>
<evidence type="ECO:0000313" key="1">
    <source>
        <dbReference type="EMBL" id="KAG5280358.1"/>
    </source>
</evidence>
<evidence type="ECO:0000313" key="2">
    <source>
        <dbReference type="Proteomes" id="UP000823561"/>
    </source>
</evidence>
<name>A0AAV6GZ12_9TELE</name>
<dbReference type="GO" id="GO:0006355">
    <property type="term" value="P:regulation of DNA-templated transcription"/>
    <property type="evidence" value="ECO:0007669"/>
    <property type="project" value="InterPro"/>
</dbReference>
<dbReference type="EMBL" id="JADWDJ010000006">
    <property type="protein sequence ID" value="KAG5280358.1"/>
    <property type="molecule type" value="Genomic_DNA"/>
</dbReference>
<proteinExistence type="predicted"/>
<dbReference type="GO" id="GO:0005634">
    <property type="term" value="C:nucleus"/>
    <property type="evidence" value="ECO:0007669"/>
    <property type="project" value="TreeGrafter"/>
</dbReference>
<gene>
    <name evidence="1" type="ORF">AALO_G00088210</name>
</gene>
<dbReference type="AlphaFoldDB" id="A0AAV6GZ12"/>
<evidence type="ECO:0008006" key="3">
    <source>
        <dbReference type="Google" id="ProtNLM"/>
    </source>
</evidence>
<comment type="caution">
    <text evidence="1">The sequence shown here is derived from an EMBL/GenBank/DDBJ whole genome shotgun (WGS) entry which is preliminary data.</text>
</comment>
<dbReference type="PANTHER" id="PTHR13464:SF0">
    <property type="entry name" value="SAP30-BINDING PROTEIN"/>
    <property type="match status" value="1"/>
</dbReference>
<accession>A0AAV6GZ12</accession>
<sequence>MQWWQWLRRSKERNAMVAVAQEVEESSSSWKVAGWSPTPPDSVEVSLSKTLNPSASYEQEISEVEKRDPNELVALFSEKVRNMSPDDIRIPPEPQGRCSSQLQEKILKLYERKQHGAFDTNSHIQKKKEFRNPSIYEKLIQFCGIDELGTNYPKDMFDPHGWSEDSYYEALAKAQKIEMDKLEKAKKERTKIEFVTGTKKGTTTNAASSAGSAATATATAEAQKRKSKWDSAVPVTLAQPALLTTTATLPGVVSVTTTASGTKTTVISAVGTILKKSKQ</sequence>
<dbReference type="PANTHER" id="PTHR13464">
    <property type="entry name" value="TRANSCRIPTIONAL REGULATOR PROTEIN HCNGP"/>
    <property type="match status" value="1"/>
</dbReference>
<dbReference type="Proteomes" id="UP000823561">
    <property type="component" value="Chromosome 6"/>
</dbReference>
<protein>
    <recommendedName>
        <fullName evidence="3">SAP30-binding protein</fullName>
    </recommendedName>
</protein>
<keyword evidence="2" id="KW-1185">Reference proteome</keyword>
<dbReference type="Pfam" id="PF07818">
    <property type="entry name" value="HCNGP"/>
    <property type="match status" value="1"/>
</dbReference>
<dbReference type="InterPro" id="IPR012479">
    <property type="entry name" value="SAP30BP"/>
</dbReference>